<dbReference type="AlphaFoldDB" id="A0A8X7CST2"/>
<evidence type="ECO:0000256" key="9">
    <source>
        <dbReference type="ARBA" id="ARBA00030797"/>
    </source>
</evidence>
<keyword evidence="8" id="KW-0012">Acyltransferase</keyword>
<dbReference type="SUPFAM" id="SSF55681">
    <property type="entry name" value="Class II aaRS and biotin synthetases"/>
    <property type="match status" value="1"/>
</dbReference>
<dbReference type="InterPro" id="IPR003507">
    <property type="entry name" value="S66_fam"/>
</dbReference>
<dbReference type="NCBIfam" id="TIGR00214">
    <property type="entry name" value="lipB"/>
    <property type="match status" value="1"/>
</dbReference>
<comment type="similarity">
    <text evidence="2">Belongs to the LipB family.</text>
</comment>
<dbReference type="Proteomes" id="UP000886998">
    <property type="component" value="Unassembled WGS sequence"/>
</dbReference>
<dbReference type="Pfam" id="PF21948">
    <property type="entry name" value="LplA-B_cat"/>
    <property type="match status" value="1"/>
</dbReference>
<dbReference type="GO" id="GO:0006508">
    <property type="term" value="P:proteolysis"/>
    <property type="evidence" value="ECO:0007669"/>
    <property type="project" value="UniProtKB-KW"/>
</dbReference>
<dbReference type="HAMAP" id="MF_00013">
    <property type="entry name" value="LipB"/>
    <property type="match status" value="1"/>
</dbReference>
<evidence type="ECO:0000256" key="5">
    <source>
        <dbReference type="ARBA" id="ARBA00022670"/>
    </source>
</evidence>
<evidence type="ECO:0000256" key="10">
    <source>
        <dbReference type="ARBA" id="ARBA00033331"/>
    </source>
</evidence>
<sequence>MTEWLISNQLIDYNCAVKSMEEKIQQIYNNSADELVWLLQHPPLYTAGISATDDDIVEKLFPIYKTGRGGKHTYHGPGQRIIYLMLNLKKRNKCDIKLYIRDLSKWIINVLKQFNILGEFKEDRIGVWVNNNGVEKKIAAFGIRLRKWVTYHGIALNVFPDLSHYKGIIPCGLQGIHAIDQVDIIAPSSKGKESDLTTIKGYVEALDFNPHISEKIYSNDNPFYSNSDEFRANDLVSALTNDSKIIWCIRGGEGASRLIPYLEKLPNDKKERIAQNKKILIGYSDITALHIYLQVKYNWQTLHGTMLEMIVNSSVSESSVEKLKELILNKRDSIRFDNLKMINNGIRLKDGKLESKVIGGNMTLVENSIGTTWQINAKGKILFLEDIRVYPYAIERSLDHLKQAHIFDGVHAVIFGDFVNCYNDNLVKVVKERFAKSVNFPVFTMKGVGHGYTNDPLPLNTHAIISVQDEKEGLFLMDVQNVS</sequence>
<reference evidence="12" key="1">
    <citation type="submission" date="2020-08" db="EMBL/GenBank/DDBJ databases">
        <title>Multicomponent nature underlies the extraordinary mechanical properties of spider dragline silk.</title>
        <authorList>
            <person name="Kono N."/>
            <person name="Nakamura H."/>
            <person name="Mori M."/>
            <person name="Yoshida Y."/>
            <person name="Ohtoshi R."/>
            <person name="Malay A.D."/>
            <person name="Moran D.A.P."/>
            <person name="Tomita M."/>
            <person name="Numata K."/>
            <person name="Arakawa K."/>
        </authorList>
    </citation>
    <scope>NUCLEOTIDE SEQUENCE</scope>
</reference>
<evidence type="ECO:0000256" key="8">
    <source>
        <dbReference type="ARBA" id="ARBA00023315"/>
    </source>
</evidence>
<dbReference type="EC" id="2.3.1.181" evidence="3"/>
<keyword evidence="6" id="KW-0808">Transferase</keyword>
<dbReference type="GO" id="GO:0004180">
    <property type="term" value="F:carboxypeptidase activity"/>
    <property type="evidence" value="ECO:0007669"/>
    <property type="project" value="UniProtKB-KW"/>
</dbReference>
<dbReference type="SUPFAM" id="SSF141986">
    <property type="entry name" value="LD-carboxypeptidase A C-terminal domain-like"/>
    <property type="match status" value="1"/>
</dbReference>
<dbReference type="OrthoDB" id="8114556at2759"/>
<gene>
    <name evidence="12" type="primary">lipB</name>
    <name evidence="12" type="ORF">TNIN_56051</name>
</gene>
<evidence type="ECO:0000313" key="12">
    <source>
        <dbReference type="EMBL" id="GFY79953.1"/>
    </source>
</evidence>
<dbReference type="InterPro" id="IPR029062">
    <property type="entry name" value="Class_I_gatase-like"/>
</dbReference>
<dbReference type="Pfam" id="PF02016">
    <property type="entry name" value="Peptidase_S66"/>
    <property type="match status" value="1"/>
</dbReference>
<keyword evidence="5" id="KW-0645">Protease</keyword>
<dbReference type="GO" id="GO:0009249">
    <property type="term" value="P:protein lipoylation"/>
    <property type="evidence" value="ECO:0007669"/>
    <property type="project" value="InterPro"/>
</dbReference>
<dbReference type="PROSITE" id="PS51733">
    <property type="entry name" value="BPL_LPL_CATALYTIC"/>
    <property type="match status" value="1"/>
</dbReference>
<keyword evidence="13" id="KW-1185">Reference proteome</keyword>
<keyword evidence="4" id="KW-0121">Carboxypeptidase</keyword>
<proteinExistence type="inferred from homology"/>
<protein>
    <recommendedName>
        <fullName evidence="3">lipoyl(octanoyl) transferase</fullName>
        <ecNumber evidence="3">2.3.1.181</ecNumber>
    </recommendedName>
    <alternativeName>
        <fullName evidence="9">Lipoate-protein ligase B</fullName>
    </alternativeName>
    <alternativeName>
        <fullName evidence="10">Lipoyl/octanoyl transferase</fullName>
    </alternativeName>
</protein>
<name>A0A8X7CST2_9ARAC</name>
<dbReference type="EMBL" id="BMAV01023781">
    <property type="protein sequence ID" value="GFY79953.1"/>
    <property type="molecule type" value="Genomic_DNA"/>
</dbReference>
<dbReference type="InterPro" id="IPR000544">
    <property type="entry name" value="Octanoyltransferase"/>
</dbReference>
<evidence type="ECO:0000256" key="4">
    <source>
        <dbReference type="ARBA" id="ARBA00022645"/>
    </source>
</evidence>
<keyword evidence="7" id="KW-0720">Serine protease</keyword>
<accession>A0A8X7CST2</accession>
<dbReference type="Pfam" id="PF17676">
    <property type="entry name" value="Peptidase_S66C"/>
    <property type="match status" value="1"/>
</dbReference>
<dbReference type="GO" id="GO:0033819">
    <property type="term" value="F:lipoyl(octanoyl) transferase activity"/>
    <property type="evidence" value="ECO:0007669"/>
    <property type="project" value="UniProtKB-EC"/>
</dbReference>
<evidence type="ECO:0000313" key="13">
    <source>
        <dbReference type="Proteomes" id="UP000886998"/>
    </source>
</evidence>
<dbReference type="InterPro" id="IPR040449">
    <property type="entry name" value="Peptidase_S66_N"/>
</dbReference>
<dbReference type="Gene3D" id="3.30.930.10">
    <property type="entry name" value="Bira Bifunctional Protein, Domain 2"/>
    <property type="match status" value="1"/>
</dbReference>
<dbReference type="PROSITE" id="PS01313">
    <property type="entry name" value="LIPB"/>
    <property type="match status" value="1"/>
</dbReference>
<dbReference type="CDD" id="cd07025">
    <property type="entry name" value="Peptidase_S66"/>
    <property type="match status" value="1"/>
</dbReference>
<dbReference type="InterPro" id="IPR045864">
    <property type="entry name" value="aa-tRNA-synth_II/BPL/LPL"/>
</dbReference>
<evidence type="ECO:0000256" key="6">
    <source>
        <dbReference type="ARBA" id="ARBA00022679"/>
    </source>
</evidence>
<evidence type="ECO:0000259" key="11">
    <source>
        <dbReference type="PROSITE" id="PS51733"/>
    </source>
</evidence>
<organism evidence="12 13">
    <name type="scientific">Trichonephila inaurata madagascariensis</name>
    <dbReference type="NCBI Taxonomy" id="2747483"/>
    <lineage>
        <taxon>Eukaryota</taxon>
        <taxon>Metazoa</taxon>
        <taxon>Ecdysozoa</taxon>
        <taxon>Arthropoda</taxon>
        <taxon>Chelicerata</taxon>
        <taxon>Arachnida</taxon>
        <taxon>Araneae</taxon>
        <taxon>Araneomorphae</taxon>
        <taxon>Entelegynae</taxon>
        <taxon>Araneoidea</taxon>
        <taxon>Nephilidae</taxon>
        <taxon>Trichonephila</taxon>
        <taxon>Trichonephila inaurata</taxon>
    </lineage>
</organism>
<feature type="domain" description="BPL/LPL catalytic" evidence="11">
    <location>
        <begin position="30"/>
        <end position="210"/>
    </location>
</feature>
<evidence type="ECO:0000256" key="1">
    <source>
        <dbReference type="ARBA" id="ARBA00004821"/>
    </source>
</evidence>
<dbReference type="PANTHER" id="PTHR30237:SF2">
    <property type="entry name" value="MUREIN TETRAPEPTIDE CARBOXYPEPTIDASE"/>
    <property type="match status" value="1"/>
</dbReference>
<dbReference type="Gene3D" id="3.50.30.60">
    <property type="entry name" value="LD-carboxypeptidase A C-terminal domain-like"/>
    <property type="match status" value="1"/>
</dbReference>
<evidence type="ECO:0000256" key="7">
    <source>
        <dbReference type="ARBA" id="ARBA00022825"/>
    </source>
</evidence>
<dbReference type="GO" id="GO:0008236">
    <property type="term" value="F:serine-type peptidase activity"/>
    <property type="evidence" value="ECO:0007669"/>
    <property type="project" value="UniProtKB-KW"/>
</dbReference>
<evidence type="ECO:0000256" key="2">
    <source>
        <dbReference type="ARBA" id="ARBA00007907"/>
    </source>
</evidence>
<dbReference type="InterPro" id="IPR027461">
    <property type="entry name" value="Carboxypeptidase_A_C_sf"/>
</dbReference>
<dbReference type="InterPro" id="IPR004143">
    <property type="entry name" value="BPL_LPL_catalytic"/>
</dbReference>
<comment type="pathway">
    <text evidence="1">Protein modification; protein lipoylation via endogenous pathway; protein N(6)-(lipoyl)lysine from octanoyl-[acyl-carrier-protein]: step 1/2.</text>
</comment>
<evidence type="ECO:0000256" key="3">
    <source>
        <dbReference type="ARBA" id="ARBA00012334"/>
    </source>
</evidence>
<keyword evidence="7" id="KW-0378">Hydrolase</keyword>
<dbReference type="NCBIfam" id="NF010921">
    <property type="entry name" value="PRK14341.1"/>
    <property type="match status" value="1"/>
</dbReference>
<dbReference type="SUPFAM" id="SSF52317">
    <property type="entry name" value="Class I glutamine amidotransferase-like"/>
    <property type="match status" value="1"/>
</dbReference>
<dbReference type="PANTHER" id="PTHR30237">
    <property type="entry name" value="MURAMOYLTETRAPEPTIDE CARBOXYPEPTIDASE"/>
    <property type="match status" value="1"/>
</dbReference>
<dbReference type="CDD" id="cd16444">
    <property type="entry name" value="LipB"/>
    <property type="match status" value="1"/>
</dbReference>
<comment type="caution">
    <text evidence="12">The sequence shown here is derived from an EMBL/GenBank/DDBJ whole genome shotgun (WGS) entry which is preliminary data.</text>
</comment>
<dbReference type="InterPro" id="IPR020605">
    <property type="entry name" value="Octanoyltransferase_CS"/>
</dbReference>
<dbReference type="InterPro" id="IPR040921">
    <property type="entry name" value="Peptidase_S66C"/>
</dbReference>